<comment type="caution">
    <text evidence="1">The sequence shown here is derived from an EMBL/GenBank/DDBJ whole genome shotgun (WGS) entry which is preliminary data.</text>
</comment>
<evidence type="ECO:0000313" key="2">
    <source>
        <dbReference type="Proteomes" id="UP000325255"/>
    </source>
</evidence>
<dbReference type="RefSeq" id="WP_150041108.1">
    <property type="nucleotide sequence ID" value="NZ_OW485605.1"/>
</dbReference>
<keyword evidence="2" id="KW-1185">Reference proteome</keyword>
<name>A0A5M6IU59_9PROT</name>
<evidence type="ECO:0000313" key="1">
    <source>
        <dbReference type="EMBL" id="KAA5611853.1"/>
    </source>
</evidence>
<reference evidence="1 2" key="1">
    <citation type="submission" date="2019-09" db="EMBL/GenBank/DDBJ databases">
        <title>Genome sequence of Rhodovastum atsumiense, a diverse member of the Acetobacteraceae family of non-sulfur purple photosynthetic bacteria.</title>
        <authorList>
            <person name="Meyer T."/>
            <person name="Kyndt J."/>
        </authorList>
    </citation>
    <scope>NUCLEOTIDE SEQUENCE [LARGE SCALE GENOMIC DNA]</scope>
    <source>
        <strain evidence="1 2">DSM 21279</strain>
    </source>
</reference>
<dbReference type="AlphaFoldDB" id="A0A5M6IU59"/>
<organism evidence="1 2">
    <name type="scientific">Rhodovastum atsumiense</name>
    <dbReference type="NCBI Taxonomy" id="504468"/>
    <lineage>
        <taxon>Bacteria</taxon>
        <taxon>Pseudomonadati</taxon>
        <taxon>Pseudomonadota</taxon>
        <taxon>Alphaproteobacteria</taxon>
        <taxon>Acetobacterales</taxon>
        <taxon>Acetobacteraceae</taxon>
        <taxon>Rhodovastum</taxon>
    </lineage>
</organism>
<dbReference type="Proteomes" id="UP000325255">
    <property type="component" value="Unassembled WGS sequence"/>
</dbReference>
<proteinExistence type="predicted"/>
<gene>
    <name evidence="1" type="ORF">F1189_12530</name>
</gene>
<dbReference type="EMBL" id="VWPK01000017">
    <property type="protein sequence ID" value="KAA5611853.1"/>
    <property type="molecule type" value="Genomic_DNA"/>
</dbReference>
<protein>
    <submittedName>
        <fullName evidence="1">Uncharacterized protein</fullName>
    </submittedName>
</protein>
<accession>A0A5M6IU59</accession>
<sequence>MSLQHTGAWVAARATAAGLSPTVERQQDGRTETVDVRLGYTASVRLRVNGVGVRLATRYRRDDFGERADRPIEAGDVVGFLRMVDGAIADALSPREQQRAEHAARAAREAERAAEAAIRF</sequence>